<reference evidence="2" key="1">
    <citation type="submission" date="2023-11" db="EMBL/GenBank/DDBJ databases">
        <authorList>
            <person name="De Vega J J."/>
            <person name="De Vega J J."/>
        </authorList>
    </citation>
    <scope>NUCLEOTIDE SEQUENCE</scope>
</reference>
<gene>
    <name evidence="2" type="ORF">MYCIT1_LOCUS26298</name>
</gene>
<accession>A0AAD2HK45</accession>
<dbReference type="Gene3D" id="1.25.40.20">
    <property type="entry name" value="Ankyrin repeat-containing domain"/>
    <property type="match status" value="1"/>
</dbReference>
<dbReference type="InterPro" id="IPR036770">
    <property type="entry name" value="Ankyrin_rpt-contain_sf"/>
</dbReference>
<name>A0AAD2HK45_9AGAR</name>
<feature type="non-terminal residue" evidence="2">
    <location>
        <position position="120"/>
    </location>
</feature>
<keyword evidence="3" id="KW-1185">Reference proteome</keyword>
<evidence type="ECO:0000313" key="2">
    <source>
        <dbReference type="EMBL" id="CAK5277342.1"/>
    </source>
</evidence>
<dbReference type="AlphaFoldDB" id="A0AAD2HK45"/>
<protein>
    <submittedName>
        <fullName evidence="2">Uncharacterized protein</fullName>
    </submittedName>
</protein>
<dbReference type="EMBL" id="CAVNYO010000419">
    <property type="protein sequence ID" value="CAK5277342.1"/>
    <property type="molecule type" value="Genomic_DNA"/>
</dbReference>
<dbReference type="SUPFAM" id="SSF48403">
    <property type="entry name" value="Ankyrin repeat"/>
    <property type="match status" value="1"/>
</dbReference>
<proteinExistence type="predicted"/>
<feature type="region of interest" description="Disordered" evidence="1">
    <location>
        <begin position="1"/>
        <end position="27"/>
    </location>
</feature>
<organism evidence="2 3">
    <name type="scientific">Mycena citricolor</name>
    <dbReference type="NCBI Taxonomy" id="2018698"/>
    <lineage>
        <taxon>Eukaryota</taxon>
        <taxon>Fungi</taxon>
        <taxon>Dikarya</taxon>
        <taxon>Basidiomycota</taxon>
        <taxon>Agaricomycotina</taxon>
        <taxon>Agaricomycetes</taxon>
        <taxon>Agaricomycetidae</taxon>
        <taxon>Agaricales</taxon>
        <taxon>Marasmiineae</taxon>
        <taxon>Mycenaceae</taxon>
        <taxon>Mycena</taxon>
    </lineage>
</organism>
<feature type="non-terminal residue" evidence="2">
    <location>
        <position position="1"/>
    </location>
</feature>
<evidence type="ECO:0000313" key="3">
    <source>
        <dbReference type="Proteomes" id="UP001295794"/>
    </source>
</evidence>
<dbReference type="Pfam" id="PF12796">
    <property type="entry name" value="Ank_2"/>
    <property type="match status" value="1"/>
</dbReference>
<dbReference type="Proteomes" id="UP001295794">
    <property type="component" value="Unassembled WGS sequence"/>
</dbReference>
<dbReference type="InterPro" id="IPR002110">
    <property type="entry name" value="Ankyrin_rpt"/>
</dbReference>
<evidence type="ECO:0000256" key="1">
    <source>
        <dbReference type="SAM" id="MobiDB-lite"/>
    </source>
</evidence>
<sequence length="120" mass="13507">WEQGVDATGGEFQGGCQPHPERQPGDPLETLSHIVARKSDRELVEWLDRHGADPEERDSQGMAAFHVALQSGHKNIVDYFFETYDRKDDDSNAIYHMADPESLLSLAVTTGEPELVWMIL</sequence>
<comment type="caution">
    <text evidence="2">The sequence shown here is derived from an EMBL/GenBank/DDBJ whole genome shotgun (WGS) entry which is preliminary data.</text>
</comment>